<dbReference type="Gene3D" id="3.40.50.720">
    <property type="entry name" value="NAD(P)-binding Rossmann-like Domain"/>
    <property type="match status" value="1"/>
</dbReference>
<dbReference type="NCBIfam" id="NF006395">
    <property type="entry name" value="PRK08644.1"/>
    <property type="match status" value="1"/>
</dbReference>
<dbReference type="EMBL" id="AP026708">
    <property type="protein sequence ID" value="BDQ33097.1"/>
    <property type="molecule type" value="Genomic_DNA"/>
</dbReference>
<dbReference type="RefSeq" id="WP_264983155.1">
    <property type="nucleotide sequence ID" value="NZ_AP026708.1"/>
</dbReference>
<dbReference type="NCBIfam" id="TIGR02354">
    <property type="entry name" value="thiF_fam2"/>
    <property type="match status" value="1"/>
</dbReference>
<dbReference type="Proteomes" id="UP001061361">
    <property type="component" value="Chromosome"/>
</dbReference>
<evidence type="ECO:0000313" key="2">
    <source>
        <dbReference type="EMBL" id="BDQ33097.1"/>
    </source>
</evidence>
<evidence type="ECO:0000313" key="3">
    <source>
        <dbReference type="Proteomes" id="UP001061361"/>
    </source>
</evidence>
<organism evidence="2 3">
    <name type="scientific">Pseudodesulfovibrio portus</name>
    <dbReference type="NCBI Taxonomy" id="231439"/>
    <lineage>
        <taxon>Bacteria</taxon>
        <taxon>Pseudomonadati</taxon>
        <taxon>Thermodesulfobacteriota</taxon>
        <taxon>Desulfovibrionia</taxon>
        <taxon>Desulfovibrionales</taxon>
        <taxon>Desulfovibrionaceae</taxon>
    </lineage>
</organism>
<dbReference type="InterPro" id="IPR012729">
    <property type="entry name" value="ThiF_fam2"/>
</dbReference>
<feature type="domain" description="THIF-type NAD/FAD binding fold" evidence="1">
    <location>
        <begin position="13"/>
        <end position="155"/>
    </location>
</feature>
<sequence>MNVAERGIAVYLGEKRLRFLQGLTVGIAGCGGLGSNCAMHLVRSGFRRFVLVDLDHVDPSNLNRQAFTMGQVSMRKVGALAENLVAVNPDCELVLHDVAATSENMADIFADCHAVVEAFDRPEAKAVLVESLVPTGKLVVAASGLGGVGNSDALVTRKVRENFYLIGDEKTECGGTTPPMSPRVGVAAAKQADVVLDHFLKQYLYREGVM</sequence>
<evidence type="ECO:0000259" key="1">
    <source>
        <dbReference type="Pfam" id="PF00899"/>
    </source>
</evidence>
<gene>
    <name evidence="2" type="ORF">JCM14722_06390</name>
</gene>
<reference evidence="2" key="1">
    <citation type="submission" date="2022-08" db="EMBL/GenBank/DDBJ databases">
        <title>Genome Sequence of the sulphate-reducing bacterium, Pseudodesulfovibrio portus JCM14722.</title>
        <authorList>
            <person name="Kondo R."/>
            <person name="Kataoka T."/>
        </authorList>
    </citation>
    <scope>NUCLEOTIDE SEQUENCE</scope>
    <source>
        <strain evidence="2">JCM 14722</strain>
    </source>
</reference>
<proteinExistence type="predicted"/>
<dbReference type="Pfam" id="PF00899">
    <property type="entry name" value="ThiF"/>
    <property type="match status" value="1"/>
</dbReference>
<keyword evidence="3" id="KW-1185">Reference proteome</keyword>
<dbReference type="InterPro" id="IPR035985">
    <property type="entry name" value="Ubiquitin-activating_enz"/>
</dbReference>
<dbReference type="SUPFAM" id="SSF69572">
    <property type="entry name" value="Activating enzymes of the ubiquitin-like proteins"/>
    <property type="match status" value="1"/>
</dbReference>
<dbReference type="PANTHER" id="PTHR43267">
    <property type="entry name" value="TRNA THREONYLCARBAMOYLADENOSINE DEHYDRATASE"/>
    <property type="match status" value="1"/>
</dbReference>
<dbReference type="InterPro" id="IPR000594">
    <property type="entry name" value="ThiF_NAD_FAD-bd"/>
</dbReference>
<protein>
    <submittedName>
        <fullName evidence="2">Thiamine biosynthesis protein ThiF</fullName>
    </submittedName>
</protein>
<name>A0ABN6RU99_9BACT</name>
<dbReference type="PANTHER" id="PTHR43267:SF3">
    <property type="entry name" value="THIF PROTEIN"/>
    <property type="match status" value="1"/>
</dbReference>
<dbReference type="InterPro" id="IPR045886">
    <property type="entry name" value="ThiF/MoeB/HesA"/>
</dbReference>
<accession>A0ABN6RU99</accession>